<accession>A0A4C1XQC3</accession>
<name>A0A4C1XQC3_EUMVA</name>
<dbReference type="EMBL" id="BGZK01000948">
    <property type="protein sequence ID" value="GBP66136.1"/>
    <property type="molecule type" value="Genomic_DNA"/>
</dbReference>
<evidence type="ECO:0000313" key="1">
    <source>
        <dbReference type="EMBL" id="GBP66136.1"/>
    </source>
</evidence>
<protein>
    <submittedName>
        <fullName evidence="1">Uncharacterized protein</fullName>
    </submittedName>
</protein>
<gene>
    <name evidence="1" type="ORF">EVAR_51305_1</name>
</gene>
<proteinExistence type="predicted"/>
<dbReference type="AlphaFoldDB" id="A0A4C1XQC3"/>
<keyword evidence="2" id="KW-1185">Reference proteome</keyword>
<sequence>MVLRSRHIRLSDVRRFENFVFLFRSPERVEATSESAINTEHIGVMERKRHSRRTRKRVGFDTRDIARTLRIKNCKTPCVSFAFSFLVIPAHRKRKRNAALLRITLKKCGRPFEKWAWTYDGRTTPCNIRIGGGYRARRQWAVNDTRAPARVGPGTRGVEWMLRIKLQAQYELIE</sequence>
<comment type="caution">
    <text evidence="1">The sequence shown here is derived from an EMBL/GenBank/DDBJ whole genome shotgun (WGS) entry which is preliminary data.</text>
</comment>
<dbReference type="Proteomes" id="UP000299102">
    <property type="component" value="Unassembled WGS sequence"/>
</dbReference>
<organism evidence="1 2">
    <name type="scientific">Eumeta variegata</name>
    <name type="common">Bagworm moth</name>
    <name type="synonym">Eumeta japonica</name>
    <dbReference type="NCBI Taxonomy" id="151549"/>
    <lineage>
        <taxon>Eukaryota</taxon>
        <taxon>Metazoa</taxon>
        <taxon>Ecdysozoa</taxon>
        <taxon>Arthropoda</taxon>
        <taxon>Hexapoda</taxon>
        <taxon>Insecta</taxon>
        <taxon>Pterygota</taxon>
        <taxon>Neoptera</taxon>
        <taxon>Endopterygota</taxon>
        <taxon>Lepidoptera</taxon>
        <taxon>Glossata</taxon>
        <taxon>Ditrysia</taxon>
        <taxon>Tineoidea</taxon>
        <taxon>Psychidae</taxon>
        <taxon>Oiketicinae</taxon>
        <taxon>Eumeta</taxon>
    </lineage>
</organism>
<reference evidence="1 2" key="1">
    <citation type="journal article" date="2019" name="Commun. Biol.">
        <title>The bagworm genome reveals a unique fibroin gene that provides high tensile strength.</title>
        <authorList>
            <person name="Kono N."/>
            <person name="Nakamura H."/>
            <person name="Ohtoshi R."/>
            <person name="Tomita M."/>
            <person name="Numata K."/>
            <person name="Arakawa K."/>
        </authorList>
    </citation>
    <scope>NUCLEOTIDE SEQUENCE [LARGE SCALE GENOMIC DNA]</scope>
</reference>
<evidence type="ECO:0000313" key="2">
    <source>
        <dbReference type="Proteomes" id="UP000299102"/>
    </source>
</evidence>